<organism evidence="2 3">
    <name type="scientific">Dactylosporangium vinaceum</name>
    <dbReference type="NCBI Taxonomy" id="53362"/>
    <lineage>
        <taxon>Bacteria</taxon>
        <taxon>Bacillati</taxon>
        <taxon>Actinomycetota</taxon>
        <taxon>Actinomycetes</taxon>
        <taxon>Micromonosporales</taxon>
        <taxon>Micromonosporaceae</taxon>
        <taxon>Dactylosporangium</taxon>
    </lineage>
</organism>
<dbReference type="RefSeq" id="WP_223103554.1">
    <property type="nucleotide sequence ID" value="NZ_CP061913.1"/>
</dbReference>
<feature type="region of interest" description="Disordered" evidence="1">
    <location>
        <begin position="70"/>
        <end position="89"/>
    </location>
</feature>
<evidence type="ECO:0000313" key="3">
    <source>
        <dbReference type="Proteomes" id="UP001589608"/>
    </source>
</evidence>
<reference evidence="2 3" key="1">
    <citation type="submission" date="2024-09" db="EMBL/GenBank/DDBJ databases">
        <authorList>
            <person name="Sun Q."/>
            <person name="Mori K."/>
        </authorList>
    </citation>
    <scope>NUCLEOTIDE SEQUENCE [LARGE SCALE GENOMIC DNA]</scope>
    <source>
        <strain evidence="2 3">JCM 3307</strain>
    </source>
</reference>
<gene>
    <name evidence="2" type="ORF">ACFFTR_09615</name>
</gene>
<dbReference type="EMBL" id="JBHMCA010000020">
    <property type="protein sequence ID" value="MFB9443340.1"/>
    <property type="molecule type" value="Genomic_DNA"/>
</dbReference>
<protein>
    <submittedName>
        <fullName evidence="2">Uncharacterized protein</fullName>
    </submittedName>
</protein>
<proteinExistence type="predicted"/>
<evidence type="ECO:0000313" key="2">
    <source>
        <dbReference type="EMBL" id="MFB9443340.1"/>
    </source>
</evidence>
<keyword evidence="3" id="KW-1185">Reference proteome</keyword>
<dbReference type="Proteomes" id="UP001589608">
    <property type="component" value="Unassembled WGS sequence"/>
</dbReference>
<evidence type="ECO:0000256" key="1">
    <source>
        <dbReference type="SAM" id="MobiDB-lite"/>
    </source>
</evidence>
<comment type="caution">
    <text evidence="2">The sequence shown here is derived from an EMBL/GenBank/DDBJ whole genome shotgun (WGS) entry which is preliminary data.</text>
</comment>
<accession>A0ABV5M3B4</accession>
<sequence>MSVSANDRTKSVAARGVLDEQYVALVAPAADPRELRGEAAAGVHDHDRGDLGCPASADHCEVQAEARFVQTPTGTHPPRAPQGRCVVPP</sequence>
<name>A0ABV5M3B4_9ACTN</name>